<dbReference type="Proteomes" id="UP000765509">
    <property type="component" value="Unassembled WGS sequence"/>
</dbReference>
<evidence type="ECO:0000313" key="2">
    <source>
        <dbReference type="EMBL" id="MBW0494916.1"/>
    </source>
</evidence>
<accession>A0A9Q3D6R5</accession>
<organism evidence="2 3">
    <name type="scientific">Austropuccinia psidii MF-1</name>
    <dbReference type="NCBI Taxonomy" id="1389203"/>
    <lineage>
        <taxon>Eukaryota</taxon>
        <taxon>Fungi</taxon>
        <taxon>Dikarya</taxon>
        <taxon>Basidiomycota</taxon>
        <taxon>Pucciniomycotina</taxon>
        <taxon>Pucciniomycetes</taxon>
        <taxon>Pucciniales</taxon>
        <taxon>Sphaerophragmiaceae</taxon>
        <taxon>Austropuccinia</taxon>
    </lineage>
</organism>
<evidence type="ECO:0000256" key="1">
    <source>
        <dbReference type="SAM" id="MobiDB-lite"/>
    </source>
</evidence>
<dbReference type="AlphaFoldDB" id="A0A9Q3D6R5"/>
<feature type="region of interest" description="Disordered" evidence="1">
    <location>
        <begin position="70"/>
        <end position="89"/>
    </location>
</feature>
<feature type="region of interest" description="Disordered" evidence="1">
    <location>
        <begin position="1"/>
        <end position="32"/>
    </location>
</feature>
<keyword evidence="3" id="KW-1185">Reference proteome</keyword>
<evidence type="ECO:0000313" key="3">
    <source>
        <dbReference type="Proteomes" id="UP000765509"/>
    </source>
</evidence>
<sequence>MLTTSSSHNNGNKSTQSSIFPSLNQSRHQQSKIRIKSLPLQLMIEEEEELQVSQILDSKIKREIMVGALMEERGPGTQESRTHLEGSKR</sequence>
<name>A0A9Q3D6R5_9BASI</name>
<proteinExistence type="predicted"/>
<reference evidence="2" key="1">
    <citation type="submission" date="2021-03" db="EMBL/GenBank/DDBJ databases">
        <title>Draft genome sequence of rust myrtle Austropuccinia psidii MF-1, a brazilian biotype.</title>
        <authorList>
            <person name="Quecine M.C."/>
            <person name="Pachon D.M.R."/>
            <person name="Bonatelli M.L."/>
            <person name="Correr F.H."/>
            <person name="Franceschini L.M."/>
            <person name="Leite T.F."/>
            <person name="Margarido G.R.A."/>
            <person name="Almeida C.A."/>
            <person name="Ferrarezi J.A."/>
            <person name="Labate C.A."/>
        </authorList>
    </citation>
    <scope>NUCLEOTIDE SEQUENCE</scope>
    <source>
        <strain evidence="2">MF-1</strain>
    </source>
</reference>
<protein>
    <submittedName>
        <fullName evidence="2">Uncharacterized protein</fullName>
    </submittedName>
</protein>
<comment type="caution">
    <text evidence="2">The sequence shown here is derived from an EMBL/GenBank/DDBJ whole genome shotgun (WGS) entry which is preliminary data.</text>
</comment>
<gene>
    <name evidence="2" type="ORF">O181_034631</name>
</gene>
<feature type="compositionally biased region" description="Polar residues" evidence="1">
    <location>
        <begin position="1"/>
        <end position="28"/>
    </location>
</feature>
<dbReference type="EMBL" id="AVOT02012821">
    <property type="protein sequence ID" value="MBW0494916.1"/>
    <property type="molecule type" value="Genomic_DNA"/>
</dbReference>